<dbReference type="RefSeq" id="WP_260347938.1">
    <property type="nucleotide sequence ID" value="NZ_JAOAOS010000002.1"/>
</dbReference>
<accession>A0ABW0EZU3</accession>
<dbReference type="EMBL" id="JBHSLI010000002">
    <property type="protein sequence ID" value="MFC5292667.1"/>
    <property type="molecule type" value="Genomic_DNA"/>
</dbReference>
<reference evidence="2" key="1">
    <citation type="journal article" date="2019" name="Int. J. Syst. Evol. Microbiol.">
        <title>The Global Catalogue of Microorganisms (GCM) 10K type strain sequencing project: providing services to taxonomists for standard genome sequencing and annotation.</title>
        <authorList>
            <consortium name="The Broad Institute Genomics Platform"/>
            <consortium name="The Broad Institute Genome Sequencing Center for Infectious Disease"/>
            <person name="Wu L."/>
            <person name="Ma J."/>
        </authorList>
    </citation>
    <scope>NUCLEOTIDE SEQUENCE [LARGE SCALE GENOMIC DNA]</scope>
    <source>
        <strain evidence="2">CGMCC 1.15643</strain>
    </source>
</reference>
<evidence type="ECO:0000313" key="1">
    <source>
        <dbReference type="EMBL" id="MFC5292667.1"/>
    </source>
</evidence>
<evidence type="ECO:0000313" key="2">
    <source>
        <dbReference type="Proteomes" id="UP001595976"/>
    </source>
</evidence>
<dbReference type="Proteomes" id="UP001595976">
    <property type="component" value="Unassembled WGS sequence"/>
</dbReference>
<proteinExistence type="predicted"/>
<sequence length="127" mass="13975">MAIAVWPSQVPHCQLREGAGVPVLAAAPISSETEGGPALMRPRPGPIATEISWRSVPWNGEQYQAFHQFLMRTLYQGTQHFRMPVYKPGECYVTRICQIKGGAGGVAVDESQAPLFSVSFTLIVFNW</sequence>
<organism evidence="1 2">
    <name type="scientific">Bosea minatitlanensis</name>
    <dbReference type="NCBI Taxonomy" id="128782"/>
    <lineage>
        <taxon>Bacteria</taxon>
        <taxon>Pseudomonadati</taxon>
        <taxon>Pseudomonadota</taxon>
        <taxon>Alphaproteobacteria</taxon>
        <taxon>Hyphomicrobiales</taxon>
        <taxon>Boseaceae</taxon>
        <taxon>Bosea</taxon>
    </lineage>
</organism>
<gene>
    <name evidence="1" type="ORF">ACFPK2_06665</name>
</gene>
<protein>
    <submittedName>
        <fullName evidence="1">Uncharacterized protein</fullName>
    </submittedName>
</protein>
<name>A0ABW0EZU3_9HYPH</name>
<keyword evidence="2" id="KW-1185">Reference proteome</keyword>
<comment type="caution">
    <text evidence="1">The sequence shown here is derived from an EMBL/GenBank/DDBJ whole genome shotgun (WGS) entry which is preliminary data.</text>
</comment>